<evidence type="ECO:0000313" key="1">
    <source>
        <dbReference type="Proteomes" id="UP000036681"/>
    </source>
</evidence>
<keyword evidence="1" id="KW-1185">Reference proteome</keyword>
<reference evidence="2" key="1">
    <citation type="submission" date="2017-02" db="UniProtKB">
        <authorList>
            <consortium name="WormBaseParasite"/>
        </authorList>
    </citation>
    <scope>IDENTIFICATION</scope>
</reference>
<name>A0A0M3HEX7_ASCLU</name>
<dbReference type="AlphaFoldDB" id="A0A0M3HEX7"/>
<protein>
    <submittedName>
        <fullName evidence="2">Ovule protein</fullName>
    </submittedName>
</protein>
<organism evidence="1 2">
    <name type="scientific">Ascaris lumbricoides</name>
    <name type="common">Giant roundworm</name>
    <dbReference type="NCBI Taxonomy" id="6252"/>
    <lineage>
        <taxon>Eukaryota</taxon>
        <taxon>Metazoa</taxon>
        <taxon>Ecdysozoa</taxon>
        <taxon>Nematoda</taxon>
        <taxon>Chromadorea</taxon>
        <taxon>Rhabditida</taxon>
        <taxon>Spirurina</taxon>
        <taxon>Ascaridomorpha</taxon>
        <taxon>Ascaridoidea</taxon>
        <taxon>Ascarididae</taxon>
        <taxon>Ascaris</taxon>
    </lineage>
</organism>
<sequence length="88" mass="9940">MQTIENRMYVQIRTPHSPLMHPTIRLPEVSSAIVVPQKVRNAGKKVGSLNGLRAYNDHRSSESRDQSLSMSVASFSHKCGLYPYKLKD</sequence>
<dbReference type="Proteomes" id="UP000036681">
    <property type="component" value="Unplaced"/>
</dbReference>
<dbReference type="WBParaSite" id="ALUE_0000006701-mRNA-1">
    <property type="protein sequence ID" value="ALUE_0000006701-mRNA-1"/>
    <property type="gene ID" value="ALUE_0000006701"/>
</dbReference>
<proteinExistence type="predicted"/>
<evidence type="ECO:0000313" key="2">
    <source>
        <dbReference type="WBParaSite" id="ALUE_0000006701-mRNA-1"/>
    </source>
</evidence>
<accession>A0A0M3HEX7</accession>